<feature type="domain" description="MMS19 C-terminal" evidence="6">
    <location>
        <begin position="602"/>
        <end position="902"/>
    </location>
</feature>
<evidence type="ECO:0000313" key="9">
    <source>
        <dbReference type="Proteomes" id="UP001152798"/>
    </source>
</evidence>
<dbReference type="InterPro" id="IPR024687">
    <property type="entry name" value="MMS19_C"/>
</dbReference>
<dbReference type="GO" id="GO:0005634">
    <property type="term" value="C:nucleus"/>
    <property type="evidence" value="ECO:0007669"/>
    <property type="project" value="UniProtKB-SubCell"/>
</dbReference>
<evidence type="ECO:0000259" key="6">
    <source>
        <dbReference type="Pfam" id="PF12460"/>
    </source>
</evidence>
<dbReference type="InterPro" id="IPR039920">
    <property type="entry name" value="MMS19"/>
</dbReference>
<evidence type="ECO:0000259" key="7">
    <source>
        <dbReference type="Pfam" id="PF14500"/>
    </source>
</evidence>
<keyword evidence="3" id="KW-0677">Repeat</keyword>
<feature type="domain" description="MMS19 N-terminal" evidence="7">
    <location>
        <begin position="38"/>
        <end position="297"/>
    </location>
</feature>
<keyword evidence="4 5" id="KW-0539">Nucleus</keyword>
<dbReference type="Proteomes" id="UP001152798">
    <property type="component" value="Chromosome 1"/>
</dbReference>
<evidence type="ECO:0000256" key="5">
    <source>
        <dbReference type="RuleBase" id="RU367072"/>
    </source>
</evidence>
<dbReference type="GO" id="GO:0051604">
    <property type="term" value="P:protein maturation"/>
    <property type="evidence" value="ECO:0007669"/>
    <property type="project" value="UniProtKB-UniRule"/>
</dbReference>
<gene>
    <name evidence="8" type="ORF">NEZAVI_LOCUS2550</name>
</gene>
<dbReference type="GO" id="GO:0097361">
    <property type="term" value="C:cytosolic [4Fe-4S] assembly targeting complex"/>
    <property type="evidence" value="ECO:0007669"/>
    <property type="project" value="UniProtKB-UniRule"/>
</dbReference>
<dbReference type="GO" id="GO:0016226">
    <property type="term" value="P:iron-sulfur cluster assembly"/>
    <property type="evidence" value="ECO:0007669"/>
    <property type="project" value="UniProtKB-UniRule"/>
</dbReference>
<keyword evidence="9" id="KW-1185">Reference proteome</keyword>
<reference evidence="8" key="1">
    <citation type="submission" date="2022-01" db="EMBL/GenBank/DDBJ databases">
        <authorList>
            <person name="King R."/>
        </authorList>
    </citation>
    <scope>NUCLEOTIDE SEQUENCE</scope>
</reference>
<dbReference type="InterPro" id="IPR016024">
    <property type="entry name" value="ARM-type_fold"/>
</dbReference>
<protein>
    <recommendedName>
        <fullName evidence="5">MMS19 nucleotide excision repair protein</fullName>
    </recommendedName>
</protein>
<evidence type="ECO:0000256" key="1">
    <source>
        <dbReference type="ARBA" id="ARBA00004123"/>
    </source>
</evidence>
<name>A0A9P0E7J1_NEZVI</name>
<dbReference type="InterPro" id="IPR029240">
    <property type="entry name" value="MMS19_N"/>
</dbReference>
<comment type="function">
    <text evidence="5">Key component of the cytosolic iron-sulfur protein assembly (CIA) complex, a multiprotein complex that mediates the incorporation of iron-sulfur cluster into apoproteins specifically involved in DNA metabolism and genomic integrity. In the CIA complex, MMS19 acts as an adapter between early-acting CIA components and a subset of cellular target iron-sulfur proteins.</text>
</comment>
<keyword evidence="5" id="KW-0963">Cytoplasm</keyword>
<evidence type="ECO:0000256" key="4">
    <source>
        <dbReference type="ARBA" id="ARBA00023242"/>
    </source>
</evidence>
<dbReference type="SUPFAM" id="SSF48371">
    <property type="entry name" value="ARM repeat"/>
    <property type="match status" value="2"/>
</dbReference>
<dbReference type="Pfam" id="PF12460">
    <property type="entry name" value="MMS19_C"/>
    <property type="match status" value="1"/>
</dbReference>
<dbReference type="EMBL" id="OV725077">
    <property type="protein sequence ID" value="CAH1391548.1"/>
    <property type="molecule type" value="Genomic_DNA"/>
</dbReference>
<proteinExistence type="inferred from homology"/>
<dbReference type="OrthoDB" id="342900at2759"/>
<dbReference type="Gene3D" id="1.25.10.10">
    <property type="entry name" value="Leucine-rich Repeat Variant"/>
    <property type="match status" value="2"/>
</dbReference>
<dbReference type="GO" id="GO:0006281">
    <property type="term" value="P:DNA repair"/>
    <property type="evidence" value="ECO:0007669"/>
    <property type="project" value="UniProtKB-UniRule"/>
</dbReference>
<dbReference type="PANTHER" id="PTHR12891:SF0">
    <property type="entry name" value="MMS19 NUCLEOTIDE EXCISION REPAIR PROTEIN HOMOLOG"/>
    <property type="match status" value="1"/>
</dbReference>
<dbReference type="AlphaFoldDB" id="A0A9P0E7J1"/>
<keyword evidence="5" id="KW-0206">Cytoskeleton</keyword>
<evidence type="ECO:0000313" key="8">
    <source>
        <dbReference type="EMBL" id="CAH1391548.1"/>
    </source>
</evidence>
<keyword evidence="5" id="KW-0227">DNA damage</keyword>
<evidence type="ECO:0000256" key="2">
    <source>
        <dbReference type="ARBA" id="ARBA00009340"/>
    </source>
</evidence>
<evidence type="ECO:0000256" key="3">
    <source>
        <dbReference type="ARBA" id="ARBA00022737"/>
    </source>
</evidence>
<keyword evidence="5" id="KW-0234">DNA repair</keyword>
<accession>A0A9P0E7J1</accession>
<dbReference type="InterPro" id="IPR011989">
    <property type="entry name" value="ARM-like"/>
</dbReference>
<dbReference type="GO" id="GO:0005819">
    <property type="term" value="C:spindle"/>
    <property type="evidence" value="ECO:0007669"/>
    <property type="project" value="UniProtKB-SubCell"/>
</dbReference>
<organism evidence="8 9">
    <name type="scientific">Nezara viridula</name>
    <name type="common">Southern green stink bug</name>
    <name type="synonym">Cimex viridulus</name>
    <dbReference type="NCBI Taxonomy" id="85310"/>
    <lineage>
        <taxon>Eukaryota</taxon>
        <taxon>Metazoa</taxon>
        <taxon>Ecdysozoa</taxon>
        <taxon>Arthropoda</taxon>
        <taxon>Hexapoda</taxon>
        <taxon>Insecta</taxon>
        <taxon>Pterygota</taxon>
        <taxon>Neoptera</taxon>
        <taxon>Paraneoptera</taxon>
        <taxon>Hemiptera</taxon>
        <taxon>Heteroptera</taxon>
        <taxon>Panheteroptera</taxon>
        <taxon>Pentatomomorpha</taxon>
        <taxon>Pentatomoidea</taxon>
        <taxon>Pentatomidae</taxon>
        <taxon>Pentatominae</taxon>
        <taxon>Nezara</taxon>
    </lineage>
</organism>
<comment type="similarity">
    <text evidence="2 5">Belongs to the MET18/MMS19 family.</text>
</comment>
<comment type="subcellular location">
    <subcellularLocation>
        <location evidence="5">Cytoplasm</location>
        <location evidence="5">Cytoskeleton</location>
        <location evidence="5">Spindle</location>
    </subcellularLocation>
    <subcellularLocation>
        <location evidence="1 5">Nucleus</location>
    </subcellularLocation>
</comment>
<sequence>MSAMDLLHIFRNSKDLTNLTDAVVAEIETGDLTVLKLVEILGPWLTNTDKNQRKQGTSLLASVLKLIPTRLLQEKECLFMVTFFCNRLQDHFTISPYALEGLAALTAMDNFSDESPIEIIKALQENITCQALTQPQRRDIYLILYNLLNKKSKKISTDFPSDYLYTLISGMDSEPDPRNLLFLFSFLPKAFTEIPLKHLAEEAFAVLECYFPVDFTPVEEKGNITRKDLARGLEACLVANPAFAEYCIPVICDKMESSLKVAQMDSLSLIIRASSSWNLEFLNPFIKRLWYSIKDVLIPGNDPEVALLAGEALTSILGAFSTAVLSESLTESLTFLLDSIISSTHCYLSNPSLSLFLPTLRLLHNIIAVSSTTAVFILPKILPQLLALLEVNSDQSDVILKALSPILVSSVKFDCWESDTCQEHLYKFIPIILKTIEDDKCRGSGFACLTAVLNKLPDDKRLSLYKAIPTIACSESFHSCREEFSRFIRKLSEEYTLEVETNLIYTFKISEEFNATEVKNYLEVLTWTVDYPLLTEASGKVLLNHIIQKELASWRTHVIFVLRDYLNKTDVKVLKCLSSVCGFPEKLLHFYFQNITEEYGEVESVAAIVMRIVQSLDIEEQRTLLKTGLELFDKSIAMNDSPCNQLVLLEGLACGLRKDVEIENCLHLSTCLIEYSITAHSNVSQTSAARLLAVFINKLSNEYELSKILELARLKIKANPSPSSVRLSAWITKSLILRGYYPPCDDWLVELFNLVPDPVFGMNAADCVCLLLKECPYLSEANHCNIGLLYKQRIFQKINLLISQDGKPKKSSSLAVAHMLKYSPTILVLGVINELTGMMVHCLESDDCSITLAILETLSSLLEAGVEVLCTLAESFIPRFILLAQTSSYMAVRQEALNCIYLYGKYDSMDMLPYKTKVLAGLQKCLDDKKRLVRQSAVKARTRWFLI</sequence>
<comment type="subunit">
    <text evidence="5">Component of the CIA complex.</text>
</comment>
<dbReference type="PANTHER" id="PTHR12891">
    <property type="entry name" value="DNA REPAIR/TRANSCRIPTION PROTEIN MET18/MMS19"/>
    <property type="match status" value="1"/>
</dbReference>
<dbReference type="Pfam" id="PF14500">
    <property type="entry name" value="MMS19_N"/>
    <property type="match status" value="1"/>
</dbReference>